<keyword evidence="2" id="KW-0732">Signal</keyword>
<evidence type="ECO:0000313" key="3">
    <source>
        <dbReference type="EMBL" id="KAJ9603590.1"/>
    </source>
</evidence>
<evidence type="ECO:0000256" key="2">
    <source>
        <dbReference type="SAM" id="SignalP"/>
    </source>
</evidence>
<dbReference type="SUPFAM" id="SSF53474">
    <property type="entry name" value="alpha/beta-Hydrolases"/>
    <property type="match status" value="1"/>
</dbReference>
<accession>A0AA39CCU5</accession>
<proteinExistence type="predicted"/>
<dbReference type="InterPro" id="IPR029058">
    <property type="entry name" value="AB_hydrolase_fold"/>
</dbReference>
<sequence length="466" mass="51483">MKATFVTLFFAAGAFAQTIPTLPVPKTQSTAFDSSFKFSPEQIELGQIWPELAGSLETILNFDRSQLAHGGPSQDSFYKLNNQPNSSQPRSPGQVLKVEHVTDPASWNIPAKTALSRFIYTTTNANGTLIPASAYILWPWTAKEINGTTEGKAPALLWSHGTSGFFADGSPSAHRSLFYGNIMPFTRSGWLRGVNTSWDGSYVPHQYQNRLANAFDSLFALRAARSIFPDLITDEYVNVGHSQGGSTAWGVSELLAENSLNMFQDLENGYLGSVIFAPGINTLYSAPEVIGAWVAKDLALMYLDFKLSDWLSPLGIDRTELLTQVQGGQFVNEVLFLANITEVLNPAWNDSWYAAAYTEYTNPGNRPYKAPMILFQGDEDQGTGPHMLALSTFESTCEKHYSGSFEFVTLAGVAHFPSMDSSRRLWLQWIEDRFNAKPVSSDQCTNTTLNSFLPTSSYQKYSTSFS</sequence>
<keyword evidence="4" id="KW-1185">Reference proteome</keyword>
<organism evidence="3 4">
    <name type="scientific">Cladophialophora chaetospira</name>
    <dbReference type="NCBI Taxonomy" id="386627"/>
    <lineage>
        <taxon>Eukaryota</taxon>
        <taxon>Fungi</taxon>
        <taxon>Dikarya</taxon>
        <taxon>Ascomycota</taxon>
        <taxon>Pezizomycotina</taxon>
        <taxon>Eurotiomycetes</taxon>
        <taxon>Chaetothyriomycetidae</taxon>
        <taxon>Chaetothyriales</taxon>
        <taxon>Herpotrichiellaceae</taxon>
        <taxon>Cladophialophora</taxon>
    </lineage>
</organism>
<comment type="caution">
    <text evidence="3">The sequence shown here is derived from an EMBL/GenBank/DDBJ whole genome shotgun (WGS) entry which is preliminary data.</text>
</comment>
<dbReference type="GO" id="GO:0004806">
    <property type="term" value="F:triacylglycerol lipase activity"/>
    <property type="evidence" value="ECO:0007669"/>
    <property type="project" value="InterPro"/>
</dbReference>
<evidence type="ECO:0000256" key="1">
    <source>
        <dbReference type="SAM" id="MobiDB-lite"/>
    </source>
</evidence>
<dbReference type="PANTHER" id="PTHR34853:SF1">
    <property type="entry name" value="LIPASE 5"/>
    <property type="match status" value="1"/>
</dbReference>
<feature type="compositionally biased region" description="Polar residues" evidence="1">
    <location>
        <begin position="73"/>
        <end position="91"/>
    </location>
</feature>
<feature type="region of interest" description="Disordered" evidence="1">
    <location>
        <begin position="71"/>
        <end position="94"/>
    </location>
</feature>
<dbReference type="Proteomes" id="UP001172673">
    <property type="component" value="Unassembled WGS sequence"/>
</dbReference>
<evidence type="ECO:0008006" key="5">
    <source>
        <dbReference type="Google" id="ProtNLM"/>
    </source>
</evidence>
<protein>
    <recommendedName>
        <fullName evidence="5">Secretory lipase</fullName>
    </recommendedName>
</protein>
<dbReference type="Gene3D" id="3.40.50.1820">
    <property type="entry name" value="alpha/beta hydrolase"/>
    <property type="match status" value="2"/>
</dbReference>
<dbReference type="EMBL" id="JAPDRK010000021">
    <property type="protein sequence ID" value="KAJ9603590.1"/>
    <property type="molecule type" value="Genomic_DNA"/>
</dbReference>
<feature type="chain" id="PRO_5041310795" description="Secretory lipase" evidence="2">
    <location>
        <begin position="17"/>
        <end position="466"/>
    </location>
</feature>
<gene>
    <name evidence="3" type="ORF">H2200_011776</name>
</gene>
<dbReference type="InterPro" id="IPR005152">
    <property type="entry name" value="Lipase_secreted"/>
</dbReference>
<dbReference type="AlphaFoldDB" id="A0AA39CCU5"/>
<dbReference type="PANTHER" id="PTHR34853">
    <property type="match status" value="1"/>
</dbReference>
<evidence type="ECO:0000313" key="4">
    <source>
        <dbReference type="Proteomes" id="UP001172673"/>
    </source>
</evidence>
<name>A0AA39CCU5_9EURO</name>
<reference evidence="3" key="1">
    <citation type="submission" date="2022-10" db="EMBL/GenBank/DDBJ databases">
        <title>Culturing micro-colonial fungi from biological soil crusts in the Mojave desert and describing Neophaeococcomyces mojavensis, and introducing the new genera and species Taxawa tesnikishii.</title>
        <authorList>
            <person name="Kurbessoian T."/>
            <person name="Stajich J.E."/>
        </authorList>
    </citation>
    <scope>NUCLEOTIDE SEQUENCE</scope>
    <source>
        <strain evidence="3">TK_41</strain>
    </source>
</reference>
<feature type="signal peptide" evidence="2">
    <location>
        <begin position="1"/>
        <end position="16"/>
    </location>
</feature>
<dbReference type="GO" id="GO:0016042">
    <property type="term" value="P:lipid catabolic process"/>
    <property type="evidence" value="ECO:0007669"/>
    <property type="project" value="InterPro"/>
</dbReference>